<organism evidence="1 2">
    <name type="scientific">Melia azedarach</name>
    <name type="common">Chinaberry tree</name>
    <dbReference type="NCBI Taxonomy" id="155640"/>
    <lineage>
        <taxon>Eukaryota</taxon>
        <taxon>Viridiplantae</taxon>
        <taxon>Streptophyta</taxon>
        <taxon>Embryophyta</taxon>
        <taxon>Tracheophyta</taxon>
        <taxon>Spermatophyta</taxon>
        <taxon>Magnoliopsida</taxon>
        <taxon>eudicotyledons</taxon>
        <taxon>Gunneridae</taxon>
        <taxon>Pentapetalae</taxon>
        <taxon>rosids</taxon>
        <taxon>malvids</taxon>
        <taxon>Sapindales</taxon>
        <taxon>Meliaceae</taxon>
        <taxon>Melia</taxon>
    </lineage>
</organism>
<evidence type="ECO:0000313" key="2">
    <source>
        <dbReference type="Proteomes" id="UP001164539"/>
    </source>
</evidence>
<accession>A0ACC1YAD7</accession>
<reference evidence="1 2" key="1">
    <citation type="journal article" date="2023" name="Science">
        <title>Complex scaffold remodeling in plant triterpene biosynthesis.</title>
        <authorList>
            <person name="De La Pena R."/>
            <person name="Hodgson H."/>
            <person name="Liu J.C."/>
            <person name="Stephenson M.J."/>
            <person name="Martin A.C."/>
            <person name="Owen C."/>
            <person name="Harkess A."/>
            <person name="Leebens-Mack J."/>
            <person name="Jimenez L.E."/>
            <person name="Osbourn A."/>
            <person name="Sattely E.S."/>
        </authorList>
    </citation>
    <scope>NUCLEOTIDE SEQUENCE [LARGE SCALE GENOMIC DNA]</scope>
    <source>
        <strain evidence="2">cv. JPN11</strain>
        <tissue evidence="1">Leaf</tissue>
    </source>
</reference>
<name>A0ACC1YAD7_MELAZ</name>
<sequence length="1090" mass="122284">MAASGSSLRATHRGTTLHNHIPPHSTSLSRSVNNGPSNNHSVRSSRDRPSSASSTTASSTTTSSRRSVTPNSRIHSNINNSNDEDPGRVRVTVRLRPKNAEDLLLDADFADCVELQPELKRLKLRKNNWSSESYRFDEVFTESASQRRVYEVVAKPVVESVLNGYNGTVMAYGQTGTGKTYTLGRLGRYDASERGIMVRALEDVIASMSLTSDSVEVSYLQLYMESIQDLLAPERTNIPINEDPKTGEVSLPGANVVKLRDLDHFLHLLQIGEANRHAANTKLNTESSRSHAILVVYIRRSVHEKIDEITYQEKDKKTELPGGNQLPVARKSKLLIVDLAGSERIDKSGSEGPLLEEAKFINLSLSSLGKCINALAENSPHIPTRDSKLTRLLRDSFGGSARTSLIITIGPSARHHAETTSTIMFGQRAMKIVNMVKLKEEFDYESLCRRLETQVDHLTAEIDRQQKLRDNDKYELEKQLRESQVSYDEAKNNLVSQIEHLTAEIERQQRLRENDKYELEKQLGESRNSNYESRRNLVTRSEHLEKENTRLELEMEEILRELNHQKDHNNLMCDKVAQLEMGLKHSKQQQLENSTYQKLLADTTQMYEKKIAELIKQLEIERGRSETAEEQLDVVKNLISDQQKSIKKYEMENSTYQKALADTTQLYERKIAELNKKLADEHARFEGTEEQLNLAKKLLVDCQNSIQGQKEIDELKIKLQEMRQLHESAVSELQSLKSEYKNLLEEKETISEEIQATRQRLLVEEKQRKAIEYELVKLKKTAPENDEDFEDKKPYTKDSVGKGSSRFGTPMGLHKSNPSRETLSGQRATIAKICDEVGLPKILQLLMSEDLDVQIHAVKVVANLAAEDVNQEKIVEEGGLGALLLLLRTSQNTTILRVASGAIANLAMNEMNQGLIMSKGGAQLLAKTASKTDDPQTLRMVAGALANLCGNEKLHMMLEEDGAIKALLGMVRSGNSDVIAQVARGLANFAKCESRGIIQGHRKGCSLLMEDGALEWLIANANTSSPSTRRHVELALCHLAQNEDNARDFITTGGAKELVRISVESSRDDIRNLAKKTLKLNPRLHADTQA</sequence>
<proteinExistence type="predicted"/>
<comment type="caution">
    <text evidence="1">The sequence shown here is derived from an EMBL/GenBank/DDBJ whole genome shotgun (WGS) entry which is preliminary data.</text>
</comment>
<gene>
    <name evidence="1" type="ORF">OWV82_008509</name>
</gene>
<dbReference type="Proteomes" id="UP001164539">
    <property type="component" value="Chromosome 4"/>
</dbReference>
<dbReference type="EMBL" id="CM051397">
    <property type="protein sequence ID" value="KAJ4720727.1"/>
    <property type="molecule type" value="Genomic_DNA"/>
</dbReference>
<protein>
    <submittedName>
        <fullName evidence="1">Kinesin-like protein</fullName>
    </submittedName>
</protein>
<evidence type="ECO:0000313" key="1">
    <source>
        <dbReference type="EMBL" id="KAJ4720727.1"/>
    </source>
</evidence>
<keyword evidence="2" id="KW-1185">Reference proteome</keyword>